<evidence type="ECO:0000313" key="12">
    <source>
        <dbReference type="Proteomes" id="UP001597260"/>
    </source>
</evidence>
<feature type="transmembrane region" description="Helical" evidence="9">
    <location>
        <begin position="370"/>
        <end position="393"/>
    </location>
</feature>
<evidence type="ECO:0000256" key="4">
    <source>
        <dbReference type="ARBA" id="ARBA00022692"/>
    </source>
</evidence>
<evidence type="ECO:0000256" key="1">
    <source>
        <dbReference type="ARBA" id="ARBA00004429"/>
    </source>
</evidence>
<dbReference type="InterPro" id="IPR011701">
    <property type="entry name" value="MFS"/>
</dbReference>
<dbReference type="EMBL" id="JBHTMP010000005">
    <property type="protein sequence ID" value="MFD1320429.1"/>
    <property type="molecule type" value="Genomic_DNA"/>
</dbReference>
<dbReference type="Pfam" id="PF07690">
    <property type="entry name" value="MFS_1"/>
    <property type="match status" value="1"/>
</dbReference>
<evidence type="ECO:0000256" key="9">
    <source>
        <dbReference type="SAM" id="Phobius"/>
    </source>
</evidence>
<dbReference type="InterPro" id="IPR020846">
    <property type="entry name" value="MFS_dom"/>
</dbReference>
<dbReference type="SUPFAM" id="SSF103473">
    <property type="entry name" value="MFS general substrate transporter"/>
    <property type="match status" value="1"/>
</dbReference>
<feature type="transmembrane region" description="Helical" evidence="9">
    <location>
        <begin position="281"/>
        <end position="301"/>
    </location>
</feature>
<evidence type="ECO:0000256" key="7">
    <source>
        <dbReference type="ARBA" id="ARBA00038075"/>
    </source>
</evidence>
<comment type="caution">
    <text evidence="11">The sequence shown here is derived from an EMBL/GenBank/DDBJ whole genome shotgun (WGS) entry which is preliminary data.</text>
</comment>
<feature type="transmembrane region" description="Helical" evidence="9">
    <location>
        <begin position="167"/>
        <end position="184"/>
    </location>
</feature>
<dbReference type="PROSITE" id="PS50850">
    <property type="entry name" value="MFS"/>
    <property type="match status" value="1"/>
</dbReference>
<comment type="similarity">
    <text evidence="7">Belongs to the major facilitator superfamily. Drug:H(+) antiporter-3 (DHA3) (TC 2.A.1.21) family.</text>
</comment>
<comment type="subcellular location">
    <subcellularLocation>
        <location evidence="1">Cell inner membrane</location>
        <topology evidence="1">Multi-pass membrane protein</topology>
    </subcellularLocation>
</comment>
<gene>
    <name evidence="11" type="ORF">ACFQ4H_04910</name>
</gene>
<feature type="transmembrane region" description="Helical" evidence="9">
    <location>
        <begin position="307"/>
        <end position="330"/>
    </location>
</feature>
<keyword evidence="5 9" id="KW-1133">Transmembrane helix</keyword>
<dbReference type="InterPro" id="IPR036259">
    <property type="entry name" value="MFS_trans_sf"/>
</dbReference>
<accession>A0ABW3YB11</accession>
<evidence type="ECO:0000256" key="8">
    <source>
        <dbReference type="ARBA" id="ARBA00040914"/>
    </source>
</evidence>
<sequence>MKRIPVAFLASELLSLLGNAIAGVALPLIVLQSTGSVLGAGLVAAATAVPAMLGGLFTGVLIDRINRRTASIVTDLISAGAVAALPVVDRLVGLELGWFILFGIVGSLGDVPGMTAREALLPAIVRHGGITTERLVGVRESIGALAILVGPAAAGGLMALFDGSAVLWITAVTSLAAALVTLTLPRGVGDLAAESGPATGWAQLREGWRLLFRGSRFLLAVTLINLVLAIVLSALQGLVLPVHFTLLDQPGLLGLVLSSIALGTLVGGGVYAVVGSRGPRRAWFVAGFGTSVLGIATIAVLPAAGFVFVGAFLLGVAAALLSGLLGVLMLERIPDRMRGRILGTQNAILTGAAPVGIVAAAVAVEYAGLAVAAAAFAVVWALAAVVAVTSRALRSLEAAPMKESV</sequence>
<evidence type="ECO:0000256" key="2">
    <source>
        <dbReference type="ARBA" id="ARBA00022448"/>
    </source>
</evidence>
<proteinExistence type="inferred from homology"/>
<dbReference type="RefSeq" id="WP_377567414.1">
    <property type="nucleotide sequence ID" value="NZ_JBHTMP010000005.1"/>
</dbReference>
<name>A0ABW3YB11_9ACTN</name>
<dbReference type="Proteomes" id="UP001597260">
    <property type="component" value="Unassembled WGS sequence"/>
</dbReference>
<feature type="transmembrane region" description="Helical" evidence="9">
    <location>
        <begin position="342"/>
        <end position="364"/>
    </location>
</feature>
<keyword evidence="12" id="KW-1185">Reference proteome</keyword>
<keyword evidence="6 9" id="KW-0472">Membrane</keyword>
<feature type="transmembrane region" description="Helical" evidence="9">
    <location>
        <begin position="217"/>
        <end position="240"/>
    </location>
</feature>
<dbReference type="PANTHER" id="PTHR23513">
    <property type="entry name" value="INTEGRAL MEMBRANE EFFLUX PROTEIN-RELATED"/>
    <property type="match status" value="1"/>
</dbReference>
<feature type="transmembrane region" description="Helical" evidence="9">
    <location>
        <begin position="252"/>
        <end position="274"/>
    </location>
</feature>
<evidence type="ECO:0000256" key="3">
    <source>
        <dbReference type="ARBA" id="ARBA00022475"/>
    </source>
</evidence>
<dbReference type="CDD" id="cd06173">
    <property type="entry name" value="MFS_MefA_like"/>
    <property type="match status" value="1"/>
</dbReference>
<dbReference type="Gene3D" id="1.20.1250.20">
    <property type="entry name" value="MFS general substrate transporter like domains"/>
    <property type="match status" value="1"/>
</dbReference>
<protein>
    <recommendedName>
        <fullName evidence="8">Multidrug efflux pump Tap</fullName>
    </recommendedName>
</protein>
<evidence type="ECO:0000256" key="5">
    <source>
        <dbReference type="ARBA" id="ARBA00022989"/>
    </source>
</evidence>
<feature type="transmembrane region" description="Helical" evidence="9">
    <location>
        <begin position="38"/>
        <end position="62"/>
    </location>
</feature>
<feature type="domain" description="Major facilitator superfamily (MFS) profile" evidence="10">
    <location>
        <begin position="217"/>
        <end position="405"/>
    </location>
</feature>
<reference evidence="12" key="1">
    <citation type="journal article" date="2019" name="Int. J. Syst. Evol. Microbiol.">
        <title>The Global Catalogue of Microorganisms (GCM) 10K type strain sequencing project: providing services to taxonomists for standard genome sequencing and annotation.</title>
        <authorList>
            <consortium name="The Broad Institute Genomics Platform"/>
            <consortium name="The Broad Institute Genome Sequencing Center for Infectious Disease"/>
            <person name="Wu L."/>
            <person name="Ma J."/>
        </authorList>
    </citation>
    <scope>NUCLEOTIDE SEQUENCE [LARGE SCALE GENOMIC DNA]</scope>
    <source>
        <strain evidence="12">JCM 31037</strain>
    </source>
</reference>
<organism evidence="11 12">
    <name type="scientific">Micromonospora sonneratiae</name>
    <dbReference type="NCBI Taxonomy" id="1184706"/>
    <lineage>
        <taxon>Bacteria</taxon>
        <taxon>Bacillati</taxon>
        <taxon>Actinomycetota</taxon>
        <taxon>Actinomycetes</taxon>
        <taxon>Micromonosporales</taxon>
        <taxon>Micromonosporaceae</taxon>
        <taxon>Micromonospora</taxon>
    </lineage>
</organism>
<feature type="transmembrane region" description="Helical" evidence="9">
    <location>
        <begin position="142"/>
        <end position="161"/>
    </location>
</feature>
<keyword evidence="3" id="KW-1003">Cell membrane</keyword>
<keyword evidence="4 9" id="KW-0812">Transmembrane</keyword>
<keyword evidence="2" id="KW-0813">Transport</keyword>
<evidence type="ECO:0000313" key="11">
    <source>
        <dbReference type="EMBL" id="MFD1320429.1"/>
    </source>
</evidence>
<dbReference type="PANTHER" id="PTHR23513:SF9">
    <property type="entry name" value="ENTEROBACTIN EXPORTER ENTS"/>
    <property type="match status" value="1"/>
</dbReference>
<evidence type="ECO:0000259" key="10">
    <source>
        <dbReference type="PROSITE" id="PS50850"/>
    </source>
</evidence>
<evidence type="ECO:0000256" key="6">
    <source>
        <dbReference type="ARBA" id="ARBA00023136"/>
    </source>
</evidence>